<protein>
    <recommendedName>
        <fullName evidence="2">DUF5658 domain-containing protein</fullName>
    </recommendedName>
</protein>
<name>A0A1D8GDT8_9FIRM</name>
<feature type="transmembrane region" description="Helical" evidence="1">
    <location>
        <begin position="48"/>
        <end position="67"/>
    </location>
</feature>
<keyword evidence="4" id="KW-1185">Reference proteome</keyword>
<sequence>MRPNNLCQITIIILCLTILDVIFTIYGLQLGMIEEANPILQPMFEKMPLWTGLGIVFFVYIQLWFLYKIRERVRWLFLGLWLLCIVKVSVITLHFNWLFSI</sequence>
<proteinExistence type="predicted"/>
<evidence type="ECO:0000256" key="1">
    <source>
        <dbReference type="SAM" id="Phobius"/>
    </source>
</evidence>
<evidence type="ECO:0000313" key="4">
    <source>
        <dbReference type="Proteomes" id="UP000095743"/>
    </source>
</evidence>
<dbReference type="InterPro" id="IPR043717">
    <property type="entry name" value="DUF5658"/>
</dbReference>
<dbReference type="EMBL" id="CP017269">
    <property type="protein sequence ID" value="AOT69075.1"/>
    <property type="molecule type" value="Genomic_DNA"/>
</dbReference>
<accession>A0A1D8GDT8</accession>
<dbReference type="Pfam" id="PF18902">
    <property type="entry name" value="DUF5658"/>
    <property type="match status" value="1"/>
</dbReference>
<gene>
    <name evidence="3" type="ORF">Gferi_05580</name>
</gene>
<keyword evidence="1" id="KW-1133">Transmembrane helix</keyword>
<evidence type="ECO:0000313" key="3">
    <source>
        <dbReference type="EMBL" id="AOT69075.1"/>
    </source>
</evidence>
<organism evidence="3 4">
    <name type="scientific">Geosporobacter ferrireducens</name>
    <dbReference type="NCBI Taxonomy" id="1424294"/>
    <lineage>
        <taxon>Bacteria</taxon>
        <taxon>Bacillati</taxon>
        <taxon>Bacillota</taxon>
        <taxon>Clostridia</taxon>
        <taxon>Peptostreptococcales</taxon>
        <taxon>Thermotaleaceae</taxon>
        <taxon>Geosporobacter</taxon>
    </lineage>
</organism>
<dbReference type="Proteomes" id="UP000095743">
    <property type="component" value="Chromosome"/>
</dbReference>
<dbReference type="KEGG" id="gfe:Gferi_05580"/>
<feature type="domain" description="DUF5658" evidence="2">
    <location>
        <begin position="11"/>
        <end position="99"/>
    </location>
</feature>
<feature type="transmembrane region" description="Helical" evidence="1">
    <location>
        <begin position="7"/>
        <end position="28"/>
    </location>
</feature>
<keyword evidence="1" id="KW-0812">Transmembrane</keyword>
<reference evidence="3 4" key="1">
    <citation type="submission" date="2016-09" db="EMBL/GenBank/DDBJ databases">
        <title>Genomic analysis reveals versatility of anaerobic energy metabolism of Geosporobacter ferrireducens IRF9 of phylum Firmicutes.</title>
        <authorList>
            <person name="Kim S.-J."/>
        </authorList>
    </citation>
    <scope>NUCLEOTIDE SEQUENCE [LARGE SCALE GENOMIC DNA]</scope>
    <source>
        <strain evidence="3 4">IRF9</strain>
    </source>
</reference>
<keyword evidence="1" id="KW-0472">Membrane</keyword>
<evidence type="ECO:0000259" key="2">
    <source>
        <dbReference type="Pfam" id="PF18902"/>
    </source>
</evidence>
<dbReference type="AlphaFoldDB" id="A0A1D8GDT8"/>
<feature type="transmembrane region" description="Helical" evidence="1">
    <location>
        <begin position="79"/>
        <end position="99"/>
    </location>
</feature>
<dbReference type="RefSeq" id="WP_069974641.1">
    <property type="nucleotide sequence ID" value="NZ_CP017269.1"/>
</dbReference>